<dbReference type="NCBIfam" id="TIGR02532">
    <property type="entry name" value="IV_pilin_GFxxxE"/>
    <property type="match status" value="1"/>
</dbReference>
<gene>
    <name evidence="1" type="ORF">CLAN_0234</name>
</gene>
<dbReference type="Proteomes" id="UP000202031">
    <property type="component" value="Chromosome"/>
</dbReference>
<accession>A0A1X9SL72</accession>
<dbReference type="GeneID" id="46920705"/>
<dbReference type="SUPFAM" id="SSF54523">
    <property type="entry name" value="Pili subunits"/>
    <property type="match status" value="1"/>
</dbReference>
<sequence>MRSAFTMIELVFVIVVLGILASIAVPRLIATKDDASAMTSATLLKDTIVQLTAYYTINGKLPAGELKSQSNLDKLAPTYNKSYNNNETWTKCLTITLTSDTIGIDDANLDDEPLCKTLVKIPAVKEWIDNDITLSGGGIFN</sequence>
<evidence type="ECO:0000313" key="1">
    <source>
        <dbReference type="EMBL" id="ARQ97005.1"/>
    </source>
</evidence>
<proteinExistence type="predicted"/>
<evidence type="ECO:0008006" key="3">
    <source>
        <dbReference type="Google" id="ProtNLM"/>
    </source>
</evidence>
<reference evidence="2" key="1">
    <citation type="journal article" date="2017" name="Genome Biol. Evol.">
        <title>Comparative Genomic Analysis Identifies a Campylobacter Clade Deficient in Selenium Metabolism.</title>
        <authorList>
            <person name="Miller W.G."/>
            <person name="Yee E."/>
            <person name="Lopes B.S."/>
            <person name="Chapman M.H."/>
            <person name="Huynh S."/>
            <person name="Bono J.L."/>
            <person name="Parker C.T."/>
            <person name="Strachan N.J.C."/>
            <person name="Forbes K.J."/>
        </authorList>
    </citation>
    <scope>NUCLEOTIDE SEQUENCE [LARGE SCALE GENOMIC DNA]</scope>
    <source>
        <strain evidence="2">NCTC 13004</strain>
    </source>
</reference>
<dbReference type="AlphaFoldDB" id="A0A1X9SL72"/>
<dbReference type="EMBL" id="CP015578">
    <property type="protein sequence ID" value="ARQ97005.1"/>
    <property type="molecule type" value="Genomic_DNA"/>
</dbReference>
<dbReference type="InterPro" id="IPR045584">
    <property type="entry name" value="Pilin-like"/>
</dbReference>
<dbReference type="PANTHER" id="PTHR30093">
    <property type="entry name" value="GENERAL SECRETION PATHWAY PROTEIN G"/>
    <property type="match status" value="1"/>
</dbReference>
<dbReference type="Gene3D" id="3.30.700.10">
    <property type="entry name" value="Glycoprotein, Type 4 Pilin"/>
    <property type="match status" value="1"/>
</dbReference>
<protein>
    <recommendedName>
        <fullName evidence="3">Type II secretion system protein</fullName>
    </recommendedName>
</protein>
<organism evidence="1 2">
    <name type="scientific">Campylobacter lanienae NCTC 13004</name>
    <dbReference type="NCBI Taxonomy" id="1031753"/>
    <lineage>
        <taxon>Bacteria</taxon>
        <taxon>Pseudomonadati</taxon>
        <taxon>Campylobacterota</taxon>
        <taxon>Epsilonproteobacteria</taxon>
        <taxon>Campylobacterales</taxon>
        <taxon>Campylobacteraceae</taxon>
        <taxon>Campylobacter</taxon>
    </lineage>
</organism>
<dbReference type="InterPro" id="IPR012902">
    <property type="entry name" value="N_methyl_site"/>
</dbReference>
<dbReference type="KEGG" id="clx:CLAN_0234"/>
<evidence type="ECO:0000313" key="2">
    <source>
        <dbReference type="Proteomes" id="UP000202031"/>
    </source>
</evidence>
<name>A0A1X9SL72_9BACT</name>
<reference evidence="2" key="2">
    <citation type="journal article" date="2017" name="Genome Biol. Evol.">
        <title>Comparative genomic analysis identifies a Campylobacter clade deficient in selenium metabolism.</title>
        <authorList>
            <person name="Miller W.G."/>
            <person name="Yee E."/>
            <person name="Lopes B.S."/>
            <person name="Chapman M.H."/>
            <person name="Huynh S."/>
            <person name="Bono J.L."/>
            <person name="Parker C.T."/>
            <person name="Strachan N.J.C."/>
            <person name="Forbes K.J."/>
        </authorList>
    </citation>
    <scope>NUCLEOTIDE SEQUENCE [LARGE SCALE GENOMIC DNA]</scope>
    <source>
        <strain evidence="2">NCTC 13004</strain>
    </source>
</reference>
<dbReference type="RefSeq" id="WP_167368915.1">
    <property type="nucleotide sequence ID" value="NZ_CP015578.1"/>
</dbReference>